<evidence type="ECO:0000313" key="2">
    <source>
        <dbReference type="Proteomes" id="UP001150879"/>
    </source>
</evidence>
<protein>
    <submittedName>
        <fullName evidence="1">Uncharacterized protein</fullName>
    </submittedName>
</protein>
<accession>A0A9W9IZM0</accession>
<comment type="caution">
    <text evidence="1">The sequence shown here is derived from an EMBL/GenBank/DDBJ whole genome shotgun (WGS) entry which is preliminary data.</text>
</comment>
<reference evidence="1" key="1">
    <citation type="submission" date="2022-11" db="EMBL/GenBank/DDBJ databases">
        <authorList>
            <person name="Petersen C."/>
        </authorList>
    </citation>
    <scope>NUCLEOTIDE SEQUENCE</scope>
    <source>
        <strain evidence="1">IBT 16849</strain>
    </source>
</reference>
<sequence>MASFVATKANLSGLRCHPKQVVILVAAYKDRLKNIWKLGNDMAFNYLPTDIVYESLHGDL</sequence>
<proteinExistence type="predicted"/>
<gene>
    <name evidence="1" type="ORF">N7472_006963</name>
</gene>
<dbReference type="Proteomes" id="UP001150879">
    <property type="component" value="Unassembled WGS sequence"/>
</dbReference>
<keyword evidence="2" id="KW-1185">Reference proteome</keyword>
<evidence type="ECO:0000313" key="1">
    <source>
        <dbReference type="EMBL" id="KAJ5187949.1"/>
    </source>
</evidence>
<dbReference type="AlphaFoldDB" id="A0A9W9IZM0"/>
<organism evidence="1 2">
    <name type="scientific">Penicillium cf. griseofulvum</name>
    <dbReference type="NCBI Taxonomy" id="2972120"/>
    <lineage>
        <taxon>Eukaryota</taxon>
        <taxon>Fungi</taxon>
        <taxon>Dikarya</taxon>
        <taxon>Ascomycota</taxon>
        <taxon>Pezizomycotina</taxon>
        <taxon>Eurotiomycetes</taxon>
        <taxon>Eurotiomycetidae</taxon>
        <taxon>Eurotiales</taxon>
        <taxon>Aspergillaceae</taxon>
        <taxon>Penicillium</taxon>
    </lineage>
</organism>
<dbReference type="EMBL" id="JAPQKP010000005">
    <property type="protein sequence ID" value="KAJ5187949.1"/>
    <property type="molecule type" value="Genomic_DNA"/>
</dbReference>
<reference evidence="1" key="2">
    <citation type="journal article" date="2023" name="IMA Fungus">
        <title>Comparative genomic study of the Penicillium genus elucidates a diverse pangenome and 15 lateral gene transfer events.</title>
        <authorList>
            <person name="Petersen C."/>
            <person name="Sorensen T."/>
            <person name="Nielsen M.R."/>
            <person name="Sondergaard T.E."/>
            <person name="Sorensen J.L."/>
            <person name="Fitzpatrick D.A."/>
            <person name="Frisvad J.C."/>
            <person name="Nielsen K.L."/>
        </authorList>
    </citation>
    <scope>NUCLEOTIDE SEQUENCE</scope>
    <source>
        <strain evidence="1">IBT 16849</strain>
    </source>
</reference>
<name>A0A9W9IZM0_9EURO</name>